<dbReference type="PANTHER" id="PTHR13847:SF193">
    <property type="entry name" value="PYRUVATE DEHYDROGENASE PHOSPHATASE REGULATORY SUBUNIT, MITOCHONDRIAL"/>
    <property type="match status" value="1"/>
</dbReference>
<gene>
    <name evidence="2" type="ORF">S01H4_23398</name>
</gene>
<protein>
    <recommendedName>
        <fullName evidence="1">FAD dependent oxidoreductase domain-containing protein</fullName>
    </recommendedName>
</protein>
<comment type="caution">
    <text evidence="2">The sequence shown here is derived from an EMBL/GenBank/DDBJ whole genome shotgun (WGS) entry which is preliminary data.</text>
</comment>
<dbReference type="InterPro" id="IPR036188">
    <property type="entry name" value="FAD/NAD-bd_sf"/>
</dbReference>
<accession>X1B005</accession>
<dbReference type="Gene3D" id="3.50.50.60">
    <property type="entry name" value="FAD/NAD(P)-binding domain"/>
    <property type="match status" value="1"/>
</dbReference>
<dbReference type="SUPFAM" id="SSF51905">
    <property type="entry name" value="FAD/NAD(P)-binding domain"/>
    <property type="match status" value="1"/>
</dbReference>
<proteinExistence type="predicted"/>
<sequence>GINKNNGRVSGVITEKGAIEAEIVVNSAGLWGREVGKMAGVNVPLHAAEHYYLLTEPIEGVHPELPIIEDFGRYSYFREEVGGLLVGFFEPVAAPWGMDGIPKDFSFGEIKPDWDRMMPYIELATERIPILQNVGIHKFFCGPESFTPDGGPLLGESPELENFYVAAGLNSLGILQGGGVGKIMAQWIVRFLLEVFVHVNLHNNLNNRWVKCVQPAFAGCGSLESLSSPLSSTLGGSQVSLSFILTGRR</sequence>
<dbReference type="SUPFAM" id="SSF54373">
    <property type="entry name" value="FAD-linked reductases, C-terminal domain"/>
    <property type="match status" value="1"/>
</dbReference>
<reference evidence="2" key="1">
    <citation type="journal article" date="2014" name="Front. Microbiol.">
        <title>High frequency of phylogenetically diverse reductive dehalogenase-homologous genes in deep subseafloor sedimentary metagenomes.</title>
        <authorList>
            <person name="Kawai M."/>
            <person name="Futagami T."/>
            <person name="Toyoda A."/>
            <person name="Takaki Y."/>
            <person name="Nishi S."/>
            <person name="Hori S."/>
            <person name="Arai W."/>
            <person name="Tsubouchi T."/>
            <person name="Morono Y."/>
            <person name="Uchiyama I."/>
            <person name="Ito T."/>
            <person name="Fujiyama A."/>
            <person name="Inagaki F."/>
            <person name="Takami H."/>
        </authorList>
    </citation>
    <scope>NUCLEOTIDE SEQUENCE</scope>
    <source>
        <strain evidence="2">Expedition CK06-06</strain>
    </source>
</reference>
<dbReference type="EMBL" id="BART01010849">
    <property type="protein sequence ID" value="GAG77658.1"/>
    <property type="molecule type" value="Genomic_DNA"/>
</dbReference>
<organism evidence="2">
    <name type="scientific">marine sediment metagenome</name>
    <dbReference type="NCBI Taxonomy" id="412755"/>
    <lineage>
        <taxon>unclassified sequences</taxon>
        <taxon>metagenomes</taxon>
        <taxon>ecological metagenomes</taxon>
    </lineage>
</organism>
<dbReference type="GO" id="GO:0005739">
    <property type="term" value="C:mitochondrion"/>
    <property type="evidence" value="ECO:0007669"/>
    <property type="project" value="TreeGrafter"/>
</dbReference>
<dbReference type="PANTHER" id="PTHR13847">
    <property type="entry name" value="SARCOSINE DEHYDROGENASE-RELATED"/>
    <property type="match status" value="1"/>
</dbReference>
<dbReference type="InterPro" id="IPR006076">
    <property type="entry name" value="FAD-dep_OxRdtase"/>
</dbReference>
<feature type="non-terminal residue" evidence="2">
    <location>
        <position position="1"/>
    </location>
</feature>
<dbReference type="AlphaFoldDB" id="X1B005"/>
<evidence type="ECO:0000313" key="2">
    <source>
        <dbReference type="EMBL" id="GAG77658.1"/>
    </source>
</evidence>
<dbReference type="Gene3D" id="3.30.9.10">
    <property type="entry name" value="D-Amino Acid Oxidase, subunit A, domain 2"/>
    <property type="match status" value="1"/>
</dbReference>
<evidence type="ECO:0000259" key="1">
    <source>
        <dbReference type="Pfam" id="PF01266"/>
    </source>
</evidence>
<feature type="domain" description="FAD dependent oxidoreductase" evidence="1">
    <location>
        <begin position="2"/>
        <end position="187"/>
    </location>
</feature>
<dbReference type="Pfam" id="PF01266">
    <property type="entry name" value="DAO"/>
    <property type="match status" value="1"/>
</dbReference>
<name>X1B005_9ZZZZ</name>